<organism evidence="4 5">
    <name type="scientific">Chryseobacterium angstadtii</name>
    <dbReference type="NCBI Taxonomy" id="558151"/>
    <lineage>
        <taxon>Bacteria</taxon>
        <taxon>Pseudomonadati</taxon>
        <taxon>Bacteroidota</taxon>
        <taxon>Flavobacteriia</taxon>
        <taxon>Flavobacteriales</taxon>
        <taxon>Weeksellaceae</taxon>
        <taxon>Chryseobacterium group</taxon>
        <taxon>Chryseobacterium</taxon>
    </lineage>
</organism>
<evidence type="ECO:0000256" key="1">
    <source>
        <dbReference type="ARBA" id="ARBA00023002"/>
    </source>
</evidence>
<dbReference type="Proteomes" id="UP000036261">
    <property type="component" value="Unassembled WGS sequence"/>
</dbReference>
<name>A0A0J7IEM4_9FLAO</name>
<dbReference type="PATRIC" id="fig|558151.6.peg.1949"/>
<dbReference type="STRING" id="558151.ACM46_09295"/>
<dbReference type="EMBL" id="LFND01000003">
    <property type="protein sequence ID" value="KMQ64459.1"/>
    <property type="molecule type" value="Genomic_DNA"/>
</dbReference>
<dbReference type="Pfam" id="PF00248">
    <property type="entry name" value="Aldo_ket_red"/>
    <property type="match status" value="1"/>
</dbReference>
<dbReference type="PANTHER" id="PTHR43625:SF40">
    <property type="entry name" value="ALDO-KETO REDUCTASE YAKC [NADP(+)]"/>
    <property type="match status" value="1"/>
</dbReference>
<sequence>MQYRSLGKNGPKVSAVSIGTRSMTPNRDIDSTESSRIIKVLETAIEKGINFINTADFYSMGLNEMQIGKAIKGKRDKVFLSVKTGLRRSPTGDYLGLDCTPSSIKNFCNYSLTRLGVEVIDLYQPARIDPNVPLEDTVGAIADLIKEGKVRYLGMSEVNARQLKIANEIYPVSALEIEYSLATRFIEHEILPMARSLEISVIPYSVLYYGLLTGDINGPFSKSDYRSTLPRFNSENLTANLEIIDFLKDFSAQKGYSPSQIAVAWLLNQGNDIIPIIGMGCPERVSDNLKALEIKFTNEELLFLDSTFSMGAIKGDRYPETLKSIIPS</sequence>
<dbReference type="PANTHER" id="PTHR43625">
    <property type="entry name" value="AFLATOXIN B1 ALDEHYDE REDUCTASE"/>
    <property type="match status" value="1"/>
</dbReference>
<evidence type="ECO:0000313" key="5">
    <source>
        <dbReference type="Proteomes" id="UP000036261"/>
    </source>
</evidence>
<dbReference type="Gene3D" id="3.20.20.100">
    <property type="entry name" value="NADP-dependent oxidoreductase domain"/>
    <property type="match status" value="1"/>
</dbReference>
<dbReference type="RefSeq" id="WP_048506375.1">
    <property type="nucleotide sequence ID" value="NZ_LFND01000003.1"/>
</dbReference>
<evidence type="ECO:0000256" key="2">
    <source>
        <dbReference type="SAM" id="MobiDB-lite"/>
    </source>
</evidence>
<protein>
    <submittedName>
        <fullName evidence="4">Aldo/keto reductase</fullName>
    </submittedName>
</protein>
<dbReference type="OrthoDB" id="9773828at2"/>
<gene>
    <name evidence="4" type="ORF">ACM46_09295</name>
</gene>
<keyword evidence="1" id="KW-0560">Oxidoreductase</keyword>
<dbReference type="GO" id="GO:0005737">
    <property type="term" value="C:cytoplasm"/>
    <property type="evidence" value="ECO:0007669"/>
    <property type="project" value="TreeGrafter"/>
</dbReference>
<dbReference type="GO" id="GO:0016491">
    <property type="term" value="F:oxidoreductase activity"/>
    <property type="evidence" value="ECO:0007669"/>
    <property type="project" value="UniProtKB-KW"/>
</dbReference>
<dbReference type="InterPro" id="IPR036812">
    <property type="entry name" value="NAD(P)_OxRdtase_dom_sf"/>
</dbReference>
<evidence type="ECO:0000259" key="3">
    <source>
        <dbReference type="Pfam" id="PF00248"/>
    </source>
</evidence>
<accession>A0A0J7IEM4</accession>
<comment type="caution">
    <text evidence="4">The sequence shown here is derived from an EMBL/GenBank/DDBJ whole genome shotgun (WGS) entry which is preliminary data.</text>
</comment>
<proteinExistence type="predicted"/>
<keyword evidence="5" id="KW-1185">Reference proteome</keyword>
<dbReference type="InterPro" id="IPR050791">
    <property type="entry name" value="Aldo-Keto_reductase"/>
</dbReference>
<dbReference type="InterPro" id="IPR023210">
    <property type="entry name" value="NADP_OxRdtase_dom"/>
</dbReference>
<feature type="region of interest" description="Disordered" evidence="2">
    <location>
        <begin position="1"/>
        <end position="29"/>
    </location>
</feature>
<evidence type="ECO:0000313" key="4">
    <source>
        <dbReference type="EMBL" id="KMQ64459.1"/>
    </source>
</evidence>
<feature type="domain" description="NADP-dependent oxidoreductase" evidence="3">
    <location>
        <begin position="19"/>
        <end position="301"/>
    </location>
</feature>
<dbReference type="GeneID" id="56898644"/>
<dbReference type="AlphaFoldDB" id="A0A0J7IEM4"/>
<reference evidence="4 5" key="1">
    <citation type="journal article" date="2013" name="Int. J. Syst. Evol. Microbiol.">
        <title>Chryseobacterium angstadtii sp. nov., isolated from a newt tank.</title>
        <authorList>
            <person name="Kirk K.E."/>
            <person name="Hoffman J.A."/>
            <person name="Smith K.A."/>
            <person name="Strahan B.L."/>
            <person name="Failor K.C."/>
            <person name="Krebs J.E."/>
            <person name="Gale A.N."/>
            <person name="Do T.D."/>
            <person name="Sontag T.C."/>
            <person name="Batties A.M."/>
            <person name="Mistiszyn K."/>
            <person name="Newman J.D."/>
        </authorList>
    </citation>
    <scope>NUCLEOTIDE SEQUENCE [LARGE SCALE GENOMIC DNA]</scope>
    <source>
        <strain evidence="4 5">KM</strain>
    </source>
</reference>
<dbReference type="SUPFAM" id="SSF51430">
    <property type="entry name" value="NAD(P)-linked oxidoreductase"/>
    <property type="match status" value="1"/>
</dbReference>